<dbReference type="PANTHER" id="PTHR12428:SF66">
    <property type="entry name" value="MITOCHONDRIAL INNER MEMBRANE PROTEIN OXA1L"/>
    <property type="match status" value="1"/>
</dbReference>
<dbReference type="InterPro" id="IPR028055">
    <property type="entry name" value="YidC/Oxa/ALB_C"/>
</dbReference>
<comment type="caution">
    <text evidence="13">The sequence shown here is derived from an EMBL/GenBank/DDBJ whole genome shotgun (WGS) entry which is preliminary data.</text>
</comment>
<evidence type="ECO:0000256" key="7">
    <source>
        <dbReference type="ARBA" id="ARBA00023128"/>
    </source>
</evidence>
<dbReference type="PANTHER" id="PTHR12428">
    <property type="entry name" value="OXA1"/>
    <property type="match status" value="1"/>
</dbReference>
<evidence type="ECO:0000256" key="10">
    <source>
        <dbReference type="SAM" id="Coils"/>
    </source>
</evidence>
<name>A0A2S4PZ61_9PEZI</name>
<dbReference type="Pfam" id="PF02096">
    <property type="entry name" value="60KD_IMP"/>
    <property type="match status" value="1"/>
</dbReference>
<dbReference type="AlphaFoldDB" id="A0A2S4PZ61"/>
<feature type="transmembrane region" description="Helical" evidence="11">
    <location>
        <begin position="122"/>
        <end position="142"/>
    </location>
</feature>
<dbReference type="OrthoDB" id="2148490at2759"/>
<dbReference type="GO" id="GO:0005743">
    <property type="term" value="C:mitochondrial inner membrane"/>
    <property type="evidence" value="ECO:0007669"/>
    <property type="project" value="UniProtKB-SubCell"/>
</dbReference>
<feature type="transmembrane region" description="Helical" evidence="11">
    <location>
        <begin position="275"/>
        <end position="292"/>
    </location>
</feature>
<keyword evidence="7" id="KW-0496">Mitochondrion</keyword>
<evidence type="ECO:0000259" key="12">
    <source>
        <dbReference type="Pfam" id="PF02096"/>
    </source>
</evidence>
<evidence type="ECO:0000256" key="11">
    <source>
        <dbReference type="SAM" id="Phobius"/>
    </source>
</evidence>
<dbReference type="EMBL" id="PEDP01000148">
    <property type="protein sequence ID" value="POS87329.1"/>
    <property type="molecule type" value="Genomic_DNA"/>
</dbReference>
<keyword evidence="8 11" id="KW-0472">Membrane</keyword>
<evidence type="ECO:0000313" key="13">
    <source>
        <dbReference type="EMBL" id="POS87329.1"/>
    </source>
</evidence>
<feature type="transmembrane region" description="Helical" evidence="11">
    <location>
        <begin position="231"/>
        <end position="254"/>
    </location>
</feature>
<keyword evidence="14" id="KW-1185">Reference proteome</keyword>
<organism evidence="13 14">
    <name type="scientific">Erysiphe pulchra</name>
    <dbReference type="NCBI Taxonomy" id="225359"/>
    <lineage>
        <taxon>Eukaryota</taxon>
        <taxon>Fungi</taxon>
        <taxon>Dikarya</taxon>
        <taxon>Ascomycota</taxon>
        <taxon>Pezizomycotina</taxon>
        <taxon>Leotiomycetes</taxon>
        <taxon>Erysiphales</taxon>
        <taxon>Erysiphaceae</taxon>
        <taxon>Erysiphe</taxon>
    </lineage>
</organism>
<feature type="non-terminal residue" evidence="13">
    <location>
        <position position="471"/>
    </location>
</feature>
<keyword evidence="5" id="KW-0809">Transit peptide</keyword>
<feature type="domain" description="Membrane insertase YidC/Oxa/ALB C-terminal" evidence="12">
    <location>
        <begin position="122"/>
        <end position="314"/>
    </location>
</feature>
<dbReference type="GO" id="GO:0032977">
    <property type="term" value="F:membrane insertase activity"/>
    <property type="evidence" value="ECO:0007669"/>
    <property type="project" value="InterPro"/>
</dbReference>
<evidence type="ECO:0000256" key="6">
    <source>
        <dbReference type="ARBA" id="ARBA00022989"/>
    </source>
</evidence>
<evidence type="ECO:0000256" key="1">
    <source>
        <dbReference type="ARBA" id="ARBA00004448"/>
    </source>
</evidence>
<evidence type="ECO:0000256" key="5">
    <source>
        <dbReference type="ARBA" id="ARBA00022946"/>
    </source>
</evidence>
<evidence type="ECO:0000256" key="9">
    <source>
        <dbReference type="RuleBase" id="RU003945"/>
    </source>
</evidence>
<evidence type="ECO:0000313" key="14">
    <source>
        <dbReference type="Proteomes" id="UP000237438"/>
    </source>
</evidence>
<keyword evidence="10" id="KW-0175">Coiled coil</keyword>
<evidence type="ECO:0000256" key="4">
    <source>
        <dbReference type="ARBA" id="ARBA00022792"/>
    </source>
</evidence>
<gene>
    <name evidence="13" type="ORF">EPUL_001034</name>
</gene>
<dbReference type="CDD" id="cd20069">
    <property type="entry name" value="5TM_Oxa1-like"/>
    <property type="match status" value="1"/>
</dbReference>
<feature type="coiled-coil region" evidence="10">
    <location>
        <begin position="424"/>
        <end position="466"/>
    </location>
</feature>
<feature type="transmembrane region" description="Helical" evidence="11">
    <location>
        <begin position="199"/>
        <end position="219"/>
    </location>
</feature>
<evidence type="ECO:0000256" key="2">
    <source>
        <dbReference type="ARBA" id="ARBA00009877"/>
    </source>
</evidence>
<accession>A0A2S4PZ61</accession>
<reference evidence="13 14" key="1">
    <citation type="submission" date="2017-10" db="EMBL/GenBank/DDBJ databases">
        <title>Development of genomic resources for the powdery mildew, Erysiphe pulchra.</title>
        <authorList>
            <person name="Wadl P.A."/>
            <person name="Mack B.M."/>
            <person name="Moore G."/>
            <person name="Beltz S.B."/>
        </authorList>
    </citation>
    <scope>NUCLEOTIDE SEQUENCE [LARGE SCALE GENOMIC DNA]</scope>
    <source>
        <strain evidence="13">Cflorida</strain>
    </source>
</reference>
<evidence type="ECO:0000256" key="3">
    <source>
        <dbReference type="ARBA" id="ARBA00022692"/>
    </source>
</evidence>
<dbReference type="Proteomes" id="UP000237438">
    <property type="component" value="Unassembled WGS sequence"/>
</dbReference>
<comment type="similarity">
    <text evidence="2 9">Belongs to the OXA1/ALB3/YidC family.</text>
</comment>
<protein>
    <recommendedName>
        <fullName evidence="12">Membrane insertase YidC/Oxa/ALB C-terminal domain-containing protein</fullName>
    </recommendedName>
</protein>
<dbReference type="InterPro" id="IPR001708">
    <property type="entry name" value="YidC/ALB3/OXA1/COX18"/>
</dbReference>
<proteinExistence type="inferred from homology"/>
<dbReference type="GO" id="GO:0032979">
    <property type="term" value="P:protein insertion into mitochondrial inner membrane from matrix"/>
    <property type="evidence" value="ECO:0007669"/>
    <property type="project" value="TreeGrafter"/>
</dbReference>
<sequence>MNFSNEVDPSRCPTIVTQNHAVYKISNARLASTASNTIPVSTPSVAQTPEASTLELTDSEFTSQLTKGINLNESLEPTAEALLYAPEKIGYLKSVGLDWGWGPTSVVEYVMEHLHVYMGTPWWVTITVTAILVRVALFRPYISSAENATRMAIVNPIAKPIIDKMMAAQKAGDQAAFFQYKQEQTLIYKRAGIKMWKSGIPLIQMVIGFGTFRLLNGMAKLPVPGLETGGILWFQNLSVADPLYILPLATAATLHWVMKKGGETGVQTMNPKMFSLLKWGFPLISLVFTSWLPAGVQLTFFTSGLLSLAQASLLRQPWLRSYFRMTPLPNSNPSQTPNLTSPYKGNIRVAQNSALSQAELNERLKAPNLPVKSSELSDTSFKKCMAEQQPKGGLKQILAGAVTDIKGTVKEVVETGRNFAGNTKKEVQGRLDKAELRQRELYEKKKQEEEWNTRLEEQRLRRLERKKRKHH</sequence>
<keyword evidence="6 11" id="KW-1133">Transmembrane helix</keyword>
<dbReference type="STRING" id="225359.A0A2S4PZ61"/>
<keyword evidence="4" id="KW-0999">Mitochondrion inner membrane</keyword>
<comment type="subcellular location">
    <subcellularLocation>
        <location evidence="9">Membrane</location>
        <topology evidence="9">Multi-pass membrane protein</topology>
    </subcellularLocation>
    <subcellularLocation>
        <location evidence="1">Mitochondrion inner membrane</location>
        <topology evidence="1">Multi-pass membrane protein</topology>
    </subcellularLocation>
</comment>
<keyword evidence="3 9" id="KW-0812">Transmembrane</keyword>
<evidence type="ECO:0000256" key="8">
    <source>
        <dbReference type="ARBA" id="ARBA00023136"/>
    </source>
</evidence>